<dbReference type="PANTHER" id="PTHR35317:SF27">
    <property type="entry name" value="RETROVIRUS-RELATED POL POLYPROTEIN FROM TRANSPOSON TNT 1-94"/>
    <property type="match status" value="1"/>
</dbReference>
<dbReference type="Pfam" id="PF14223">
    <property type="entry name" value="Retrotran_gag_2"/>
    <property type="match status" value="1"/>
</dbReference>
<sequence>MTKKYQGSARVKRAQLQALRKDFETLQMKKLESVTDYFGRVMGTANKMRIHGDKLDDVTIIKKILRSMALKFDYVVCSIEESNNIDEMLIDELQSSLLVHEQRLN</sequence>
<protein>
    <submittedName>
        <fullName evidence="2">Uncharacterized protein LOC103339089</fullName>
    </submittedName>
</protein>
<dbReference type="GeneID" id="103339089"/>
<accession>A0ABM0PJP6</accession>
<proteinExistence type="predicted"/>
<dbReference type="RefSeq" id="XP_008240586.1">
    <property type="nucleotide sequence ID" value="XM_008242364.1"/>
</dbReference>
<organism evidence="1 2">
    <name type="scientific">Prunus mume</name>
    <name type="common">Japanese apricot</name>
    <name type="synonym">Armeniaca mume</name>
    <dbReference type="NCBI Taxonomy" id="102107"/>
    <lineage>
        <taxon>Eukaryota</taxon>
        <taxon>Viridiplantae</taxon>
        <taxon>Streptophyta</taxon>
        <taxon>Embryophyta</taxon>
        <taxon>Tracheophyta</taxon>
        <taxon>Spermatophyta</taxon>
        <taxon>Magnoliopsida</taxon>
        <taxon>eudicotyledons</taxon>
        <taxon>Gunneridae</taxon>
        <taxon>Pentapetalae</taxon>
        <taxon>rosids</taxon>
        <taxon>fabids</taxon>
        <taxon>Rosales</taxon>
        <taxon>Rosaceae</taxon>
        <taxon>Amygdaloideae</taxon>
        <taxon>Amygdaleae</taxon>
        <taxon>Prunus</taxon>
    </lineage>
</organism>
<reference evidence="1" key="1">
    <citation type="journal article" date="2012" name="Nat. Commun.">
        <title>The genome of Prunus mume.</title>
        <authorList>
            <person name="Zhang Q."/>
            <person name="Chen W."/>
            <person name="Sun L."/>
            <person name="Zhao F."/>
            <person name="Huang B."/>
            <person name="Yang W."/>
            <person name="Tao Y."/>
            <person name="Wang J."/>
            <person name="Yuan Z."/>
            <person name="Fan G."/>
            <person name="Xing Z."/>
            <person name="Han C."/>
            <person name="Pan H."/>
            <person name="Zhong X."/>
            <person name="Shi W."/>
            <person name="Liang X."/>
            <person name="Du D."/>
            <person name="Sun F."/>
            <person name="Xu Z."/>
            <person name="Hao R."/>
            <person name="Lv T."/>
            <person name="Lv Y."/>
            <person name="Zheng Z."/>
            <person name="Sun M."/>
            <person name="Luo L."/>
            <person name="Cai M."/>
            <person name="Gao Y."/>
            <person name="Wang J."/>
            <person name="Yin Y."/>
            <person name="Xu X."/>
            <person name="Cheng T."/>
            <person name="Wang J."/>
        </authorList>
    </citation>
    <scope>NUCLEOTIDE SEQUENCE [LARGE SCALE GENOMIC DNA]</scope>
</reference>
<dbReference type="PANTHER" id="PTHR35317">
    <property type="entry name" value="OS04G0629600 PROTEIN"/>
    <property type="match status" value="1"/>
</dbReference>
<dbReference type="Proteomes" id="UP000694861">
    <property type="component" value="Linkage group LG8"/>
</dbReference>
<evidence type="ECO:0000313" key="2">
    <source>
        <dbReference type="RefSeq" id="XP_008240586.1"/>
    </source>
</evidence>
<name>A0ABM0PJP6_PRUMU</name>
<keyword evidence="1" id="KW-1185">Reference proteome</keyword>
<gene>
    <name evidence="2" type="primary">LOC103339089</name>
</gene>
<evidence type="ECO:0000313" key="1">
    <source>
        <dbReference type="Proteomes" id="UP000694861"/>
    </source>
</evidence>
<reference evidence="2" key="2">
    <citation type="submission" date="2025-08" db="UniProtKB">
        <authorList>
            <consortium name="RefSeq"/>
        </authorList>
    </citation>
    <scope>IDENTIFICATION</scope>
</reference>